<dbReference type="SUPFAM" id="SSF109854">
    <property type="entry name" value="DinB/YfiT-like putative metalloenzymes"/>
    <property type="match status" value="1"/>
</dbReference>
<organism evidence="3 4">
    <name type="scientific">Paenibacillus nasutitermitis</name>
    <dbReference type="NCBI Taxonomy" id="1652958"/>
    <lineage>
        <taxon>Bacteria</taxon>
        <taxon>Bacillati</taxon>
        <taxon>Bacillota</taxon>
        <taxon>Bacilli</taxon>
        <taxon>Bacillales</taxon>
        <taxon>Paenibacillaceae</taxon>
        <taxon>Paenibacillus</taxon>
    </lineage>
</organism>
<feature type="domain" description="DinB-like" evidence="2">
    <location>
        <begin position="12"/>
        <end position="170"/>
    </location>
</feature>
<dbReference type="EMBL" id="BMHP01000001">
    <property type="protein sequence ID" value="GGD61502.1"/>
    <property type="molecule type" value="Genomic_DNA"/>
</dbReference>
<evidence type="ECO:0000313" key="4">
    <source>
        <dbReference type="Proteomes" id="UP000612456"/>
    </source>
</evidence>
<reference evidence="3" key="2">
    <citation type="submission" date="2020-09" db="EMBL/GenBank/DDBJ databases">
        <authorList>
            <person name="Sun Q."/>
            <person name="Zhou Y."/>
        </authorList>
    </citation>
    <scope>NUCLEOTIDE SEQUENCE</scope>
    <source>
        <strain evidence="3">CGMCC 1.15178</strain>
    </source>
</reference>
<dbReference type="Pfam" id="PF12867">
    <property type="entry name" value="DinB_2"/>
    <property type="match status" value="1"/>
</dbReference>
<protein>
    <recommendedName>
        <fullName evidence="2">DinB-like domain-containing protein</fullName>
    </recommendedName>
</protein>
<sequence>MMITTKLALQRFEETAAHYIHELDQFSLEQLRQKQSDNEWSIGQMIQHLISSALYMQLRNIDQCLMPSQDPMVPQTEKTEVGAAIFSQGSFPPIRIHVPPSPQYTPEQPESKEQLNQGLHTVSQRMKDIEPTLEKVSKQHKVSHPRFGGLCAEEWFLLVEMHYRHHLLQLDRLKQGLVREAT</sequence>
<accession>A0A917DS12</accession>
<dbReference type="Proteomes" id="UP000612456">
    <property type="component" value="Unassembled WGS sequence"/>
</dbReference>
<dbReference type="InterPro" id="IPR034660">
    <property type="entry name" value="DinB/YfiT-like"/>
</dbReference>
<evidence type="ECO:0000259" key="2">
    <source>
        <dbReference type="Pfam" id="PF12867"/>
    </source>
</evidence>
<evidence type="ECO:0000256" key="1">
    <source>
        <dbReference type="SAM" id="MobiDB-lite"/>
    </source>
</evidence>
<dbReference type="Gene3D" id="1.20.120.450">
    <property type="entry name" value="dinb family like domain"/>
    <property type="match status" value="1"/>
</dbReference>
<proteinExistence type="predicted"/>
<dbReference type="AlphaFoldDB" id="A0A917DS12"/>
<reference evidence="3" key="1">
    <citation type="journal article" date="2014" name="Int. J. Syst. Evol. Microbiol.">
        <title>Complete genome sequence of Corynebacterium casei LMG S-19264T (=DSM 44701T), isolated from a smear-ripened cheese.</title>
        <authorList>
            <consortium name="US DOE Joint Genome Institute (JGI-PGF)"/>
            <person name="Walter F."/>
            <person name="Albersmeier A."/>
            <person name="Kalinowski J."/>
            <person name="Ruckert C."/>
        </authorList>
    </citation>
    <scope>NUCLEOTIDE SEQUENCE</scope>
    <source>
        <strain evidence="3">CGMCC 1.15178</strain>
    </source>
</reference>
<keyword evidence="4" id="KW-1185">Reference proteome</keyword>
<comment type="caution">
    <text evidence="3">The sequence shown here is derived from an EMBL/GenBank/DDBJ whole genome shotgun (WGS) entry which is preliminary data.</text>
</comment>
<name>A0A917DS12_9BACL</name>
<evidence type="ECO:0000313" key="3">
    <source>
        <dbReference type="EMBL" id="GGD61502.1"/>
    </source>
</evidence>
<gene>
    <name evidence="3" type="ORF">GCM10010911_19190</name>
</gene>
<feature type="compositionally biased region" description="Polar residues" evidence="1">
    <location>
        <begin position="104"/>
        <end position="115"/>
    </location>
</feature>
<dbReference type="InterPro" id="IPR024775">
    <property type="entry name" value="DinB-like"/>
</dbReference>
<feature type="region of interest" description="Disordered" evidence="1">
    <location>
        <begin position="96"/>
        <end position="115"/>
    </location>
</feature>